<dbReference type="NCBIfam" id="TIGR03223">
    <property type="entry name" value="Phn_opern_protn"/>
    <property type="match status" value="1"/>
</dbReference>
<dbReference type="PIRSF" id="PIRSF033328">
    <property type="entry name" value="Phest_Mll4975"/>
    <property type="match status" value="1"/>
</dbReference>
<sequence length="248" mass="27598">MDDEAAHGGDPSIDPRNALLRYAVYFTPEADHPLTLAASDWLGRDAFSGMESAIQPVADFSQEERTELTADPRRYGFHATLKAPFALADGSSEAALIEGFRDFCATNAAFDIPSAVVNRIGPFFALVPAELHPPLQAFAASIVEAFEPFRAPLGEADIARRRPERMNEAQRAHLMRWGYPYVMEEFRFHMTLTGPVPEERASAMAEVLNRRFADFIRRPLRISGLALFIEPERGAPFIVHDWQPLAAA</sequence>
<dbReference type="EMBL" id="JAMXLX010000004">
    <property type="protein sequence ID" value="MCO5957783.1"/>
    <property type="molecule type" value="Genomic_DNA"/>
</dbReference>
<comment type="caution">
    <text evidence="1">The sequence shown here is derived from an EMBL/GenBank/DDBJ whole genome shotgun (WGS) entry which is preliminary data.</text>
</comment>
<reference evidence="1" key="1">
    <citation type="submission" date="2022-06" db="EMBL/GenBank/DDBJ databases">
        <authorList>
            <person name="Sun Q."/>
        </authorList>
    </citation>
    <scope>NUCLEOTIDE SEQUENCE</scope>
    <source>
        <strain evidence="1">S101</strain>
    </source>
</reference>
<organism evidence="1 2">
    <name type="scientific">Ciceribacter sichuanensis</name>
    <dbReference type="NCBI Taxonomy" id="2949647"/>
    <lineage>
        <taxon>Bacteria</taxon>
        <taxon>Pseudomonadati</taxon>
        <taxon>Pseudomonadota</taxon>
        <taxon>Alphaproteobacteria</taxon>
        <taxon>Hyphomicrobiales</taxon>
        <taxon>Rhizobiaceae</taxon>
        <taxon>Ciceribacter</taxon>
    </lineage>
</organism>
<dbReference type="Gene3D" id="3.90.1140.10">
    <property type="entry name" value="Cyclic phosphodiesterase"/>
    <property type="match status" value="1"/>
</dbReference>
<evidence type="ECO:0000313" key="2">
    <source>
        <dbReference type="Proteomes" id="UP001155380"/>
    </source>
</evidence>
<gene>
    <name evidence="1" type="ORF">NBH21_13465</name>
</gene>
<dbReference type="Proteomes" id="UP001155380">
    <property type="component" value="Unassembled WGS sequence"/>
</dbReference>
<dbReference type="InterPro" id="IPR009389">
    <property type="entry name" value="DUF1045"/>
</dbReference>
<name>A0AAJ1BZF0_9HYPH</name>
<dbReference type="AlphaFoldDB" id="A0AAJ1BZF0"/>
<evidence type="ECO:0000313" key="1">
    <source>
        <dbReference type="EMBL" id="MCO5957783.1"/>
    </source>
</evidence>
<dbReference type="Pfam" id="PF06299">
    <property type="entry name" value="DUF1045"/>
    <property type="match status" value="1"/>
</dbReference>
<accession>A0AAJ1BZF0</accession>
<proteinExistence type="predicted"/>
<protein>
    <submittedName>
        <fullName evidence="1">DUF1045 domain-containing protein</fullName>
    </submittedName>
</protein>